<organism evidence="3 4">
    <name type="scientific">Mycobacterium innocens</name>
    <dbReference type="NCBI Taxonomy" id="2341083"/>
    <lineage>
        <taxon>Bacteria</taxon>
        <taxon>Bacillati</taxon>
        <taxon>Actinomycetota</taxon>
        <taxon>Actinomycetes</taxon>
        <taxon>Mycobacteriales</taxon>
        <taxon>Mycobacteriaceae</taxon>
        <taxon>Mycobacterium</taxon>
    </lineage>
</organism>
<keyword evidence="2" id="KW-0812">Transmembrane</keyword>
<dbReference type="EMBL" id="UPHQ01000003">
    <property type="protein sequence ID" value="VBA32181.1"/>
    <property type="molecule type" value="Genomic_DNA"/>
</dbReference>
<evidence type="ECO:0000256" key="2">
    <source>
        <dbReference type="SAM" id="Phobius"/>
    </source>
</evidence>
<feature type="region of interest" description="Disordered" evidence="1">
    <location>
        <begin position="178"/>
        <end position="205"/>
    </location>
</feature>
<evidence type="ECO:0000313" key="4">
    <source>
        <dbReference type="Proteomes" id="UP000267289"/>
    </source>
</evidence>
<accession>A0A498PM74</accession>
<dbReference type="SUPFAM" id="SSF103473">
    <property type="entry name" value="MFS general substrate transporter"/>
    <property type="match status" value="1"/>
</dbReference>
<proteinExistence type="predicted"/>
<keyword evidence="2" id="KW-1133">Transmembrane helix</keyword>
<evidence type="ECO:0000313" key="3">
    <source>
        <dbReference type="EMBL" id="VBA32181.1"/>
    </source>
</evidence>
<keyword evidence="4" id="KW-1185">Reference proteome</keyword>
<evidence type="ECO:0000256" key="1">
    <source>
        <dbReference type="SAM" id="MobiDB-lite"/>
    </source>
</evidence>
<dbReference type="AlphaFoldDB" id="A0A498PM74"/>
<protein>
    <submittedName>
        <fullName evidence="3">Uncharacterized protein</fullName>
    </submittedName>
</protein>
<dbReference type="InterPro" id="IPR036259">
    <property type="entry name" value="MFS_trans_sf"/>
</dbReference>
<dbReference type="Proteomes" id="UP000267289">
    <property type="component" value="Unassembled WGS sequence"/>
</dbReference>
<feature type="transmembrane region" description="Helical" evidence="2">
    <location>
        <begin position="37"/>
        <end position="57"/>
    </location>
</feature>
<feature type="region of interest" description="Disordered" evidence="1">
    <location>
        <begin position="78"/>
        <end position="135"/>
    </location>
</feature>
<dbReference type="Gene3D" id="1.20.1250.20">
    <property type="entry name" value="MFS general substrate transporter like domains"/>
    <property type="match status" value="1"/>
</dbReference>
<feature type="compositionally biased region" description="Polar residues" evidence="1">
    <location>
        <begin position="196"/>
        <end position="205"/>
    </location>
</feature>
<feature type="compositionally biased region" description="Low complexity" evidence="1">
    <location>
        <begin position="96"/>
        <end position="111"/>
    </location>
</feature>
<keyword evidence="2" id="KW-0472">Membrane</keyword>
<feature type="transmembrane region" description="Helical" evidence="2">
    <location>
        <begin position="141"/>
        <end position="167"/>
    </location>
</feature>
<gene>
    <name evidence="3" type="ORF">LAUMK13_00025</name>
</gene>
<sequence length="205" mass="20882">MSVDPVTGVAHDGFGVMRSVVGPVCLVLMDRRGARGVLVIGVTLNVAGMGVFAYGVAHQRESLPLLLAGQTMLGLGMGSTRMPAGRGGNADAVPRSDGQGVDDGQGQSAGVSRGGDRAPVGDPDQPVHQPVMSQQLSRSDLSQACSAALVVAVVLVGLTFIPLAFLYQKPKAMVPMHTSSHRITPESGEPGGAAQHSGQSATGIH</sequence>
<reference evidence="3 4" key="1">
    <citation type="submission" date="2018-09" db="EMBL/GenBank/DDBJ databases">
        <authorList>
            <person name="Tagini F."/>
        </authorList>
    </citation>
    <scope>NUCLEOTIDE SEQUENCE [LARGE SCALE GENOMIC DNA]</scope>
    <source>
        <strain evidence="3 4">MK13</strain>
    </source>
</reference>
<name>A0A498PM74_9MYCO</name>